<reference evidence="1" key="2">
    <citation type="journal article" date="2015" name="Data Brief">
        <title>Shoot transcriptome of the giant reed, Arundo donax.</title>
        <authorList>
            <person name="Barrero R.A."/>
            <person name="Guerrero F.D."/>
            <person name="Moolhuijzen P."/>
            <person name="Goolsby J.A."/>
            <person name="Tidwell J."/>
            <person name="Bellgard S.E."/>
            <person name="Bellgard M.I."/>
        </authorList>
    </citation>
    <scope>NUCLEOTIDE SEQUENCE</scope>
    <source>
        <tissue evidence="1">Shoot tissue taken approximately 20 cm above the soil surface</tissue>
    </source>
</reference>
<accession>A0A0A9CGN2</accession>
<dbReference type="AlphaFoldDB" id="A0A0A9CGN2"/>
<reference evidence="1" key="1">
    <citation type="submission" date="2014-09" db="EMBL/GenBank/DDBJ databases">
        <authorList>
            <person name="Magalhaes I.L.F."/>
            <person name="Oliveira U."/>
            <person name="Santos F.R."/>
            <person name="Vidigal T.H.D.A."/>
            <person name="Brescovit A.D."/>
            <person name="Santos A.J."/>
        </authorList>
    </citation>
    <scope>NUCLEOTIDE SEQUENCE</scope>
    <source>
        <tissue evidence="1">Shoot tissue taken approximately 20 cm above the soil surface</tissue>
    </source>
</reference>
<sequence length="22" mass="2469">MFSSHGVLLNRRISCSSSSTWL</sequence>
<organism evidence="1">
    <name type="scientific">Arundo donax</name>
    <name type="common">Giant reed</name>
    <name type="synonym">Donax arundinaceus</name>
    <dbReference type="NCBI Taxonomy" id="35708"/>
    <lineage>
        <taxon>Eukaryota</taxon>
        <taxon>Viridiplantae</taxon>
        <taxon>Streptophyta</taxon>
        <taxon>Embryophyta</taxon>
        <taxon>Tracheophyta</taxon>
        <taxon>Spermatophyta</taxon>
        <taxon>Magnoliopsida</taxon>
        <taxon>Liliopsida</taxon>
        <taxon>Poales</taxon>
        <taxon>Poaceae</taxon>
        <taxon>PACMAD clade</taxon>
        <taxon>Arundinoideae</taxon>
        <taxon>Arundineae</taxon>
        <taxon>Arundo</taxon>
    </lineage>
</organism>
<dbReference type="EMBL" id="GBRH01224307">
    <property type="protein sequence ID" value="JAD73588.1"/>
    <property type="molecule type" value="Transcribed_RNA"/>
</dbReference>
<name>A0A0A9CGN2_ARUDO</name>
<proteinExistence type="predicted"/>
<protein>
    <submittedName>
        <fullName evidence="1">Uncharacterized protein</fullName>
    </submittedName>
</protein>
<evidence type="ECO:0000313" key="1">
    <source>
        <dbReference type="EMBL" id="JAD73588.1"/>
    </source>
</evidence>